<gene>
    <name evidence="3" type="ORF">BJ968_004468</name>
</gene>
<dbReference type="EMBL" id="JACCBB010000001">
    <property type="protein sequence ID" value="NYD24928.1"/>
    <property type="molecule type" value="Genomic_DNA"/>
</dbReference>
<organism evidence="3 4">
    <name type="scientific">Kineococcus aurantiacus</name>
    <dbReference type="NCBI Taxonomy" id="37633"/>
    <lineage>
        <taxon>Bacteria</taxon>
        <taxon>Bacillati</taxon>
        <taxon>Actinomycetota</taxon>
        <taxon>Actinomycetes</taxon>
        <taxon>Kineosporiales</taxon>
        <taxon>Kineosporiaceae</taxon>
        <taxon>Kineococcus</taxon>
    </lineage>
</organism>
<evidence type="ECO:0000256" key="1">
    <source>
        <dbReference type="SAM" id="MobiDB-lite"/>
    </source>
</evidence>
<proteinExistence type="predicted"/>
<dbReference type="Proteomes" id="UP000521922">
    <property type="component" value="Unassembled WGS sequence"/>
</dbReference>
<name>A0A7Y9DQP4_9ACTN</name>
<keyword evidence="4" id="KW-1185">Reference proteome</keyword>
<dbReference type="RefSeq" id="WP_179755641.1">
    <property type="nucleotide sequence ID" value="NZ_BAAAGN010000015.1"/>
</dbReference>
<keyword evidence="2" id="KW-0812">Transmembrane</keyword>
<feature type="region of interest" description="Disordered" evidence="1">
    <location>
        <begin position="208"/>
        <end position="295"/>
    </location>
</feature>
<feature type="transmembrane region" description="Helical" evidence="2">
    <location>
        <begin position="27"/>
        <end position="49"/>
    </location>
</feature>
<evidence type="ECO:0000256" key="2">
    <source>
        <dbReference type="SAM" id="Phobius"/>
    </source>
</evidence>
<protein>
    <submittedName>
        <fullName evidence="3">Uncharacterized protein</fullName>
    </submittedName>
</protein>
<feature type="transmembrane region" description="Helical" evidence="2">
    <location>
        <begin position="95"/>
        <end position="112"/>
    </location>
</feature>
<feature type="compositionally biased region" description="Basic and acidic residues" evidence="1">
    <location>
        <begin position="247"/>
        <end position="268"/>
    </location>
</feature>
<feature type="transmembrane region" description="Helical" evidence="2">
    <location>
        <begin position="176"/>
        <end position="198"/>
    </location>
</feature>
<reference evidence="3 4" key="1">
    <citation type="submission" date="2020-07" db="EMBL/GenBank/DDBJ databases">
        <title>Sequencing the genomes of 1000 actinobacteria strains.</title>
        <authorList>
            <person name="Klenk H.-P."/>
        </authorList>
    </citation>
    <scope>NUCLEOTIDE SEQUENCE [LARGE SCALE GENOMIC DNA]</scope>
    <source>
        <strain evidence="3 4">DSM 7487</strain>
    </source>
</reference>
<keyword evidence="2" id="KW-0472">Membrane</keyword>
<comment type="caution">
    <text evidence="3">The sequence shown here is derived from an EMBL/GenBank/DDBJ whole genome shotgun (WGS) entry which is preliminary data.</text>
</comment>
<evidence type="ECO:0000313" key="4">
    <source>
        <dbReference type="Proteomes" id="UP000521922"/>
    </source>
</evidence>
<dbReference type="AlphaFoldDB" id="A0A7Y9DQP4"/>
<accession>A0A7Y9DQP4</accession>
<feature type="region of interest" description="Disordered" evidence="1">
    <location>
        <begin position="1"/>
        <end position="22"/>
    </location>
</feature>
<sequence>MDDRSGQPENSWPDEEGPGDPDGRGPLVWVSWSLVASAVASAVVLAEVFRRSLTGASDTSYFGSYVSEETLRSRIDFTFSVRFRLLWATVPVPEVLLASSLVLVALAALVAAGRPSWLVPSRWAGRAAAGAALLTAVESALCLVMLFDLTDEPPSEPFGNLQLTYVLPNTGGFPQIAPVLALLVVTVVLPLAAALVLWRVRDLRPDTAGTGPTAGPVPVDPAPTGPASGMLPGATGETVPRTAPGAARDEAPGAARDEAPDAARDRATGEAPADPVHALPKLSAEQLEAYRRPQA</sequence>
<evidence type="ECO:0000313" key="3">
    <source>
        <dbReference type="EMBL" id="NYD24928.1"/>
    </source>
</evidence>
<keyword evidence="2" id="KW-1133">Transmembrane helix</keyword>